<dbReference type="SUPFAM" id="SSF53335">
    <property type="entry name" value="S-adenosyl-L-methionine-dependent methyltransferases"/>
    <property type="match status" value="1"/>
</dbReference>
<sequence length="276" mass="30780">MATDKNDTHYFLDANPEEAERLRLGQLIIGNHMKKLVWAPLDLSQKGLKILDSATASGVWLQDLRASLPADSNNTYVGTDITPMYFLQEPPPDMQLTVHSMKDPWPEDWNGSFDLVHQRMALPAAGRAVVKQVLSNMIGLLKPGGWIQLVESDHSVVEGPAMGNMFRLICDVFKVMETDPDYAPRLEGWLKELGLVNVGCKIFDVPMGAKNPEEELKDQSTRCFVLANKGLVDVAKDIPNSFSPEELNSIVPNLEKELSTQGGVHRLYCVWGQRPQ</sequence>
<dbReference type="OrthoDB" id="184880at2759"/>
<proteinExistence type="predicted"/>
<dbReference type="Gene3D" id="3.40.50.150">
    <property type="entry name" value="Vaccinia Virus protein VP39"/>
    <property type="match status" value="1"/>
</dbReference>
<reference evidence="1 2" key="1">
    <citation type="journal article" date="2014" name="PLoS ONE">
        <title>De novo Genome Assembly of the Fungal Plant Pathogen Pyrenophora semeniperda.</title>
        <authorList>
            <person name="Soliai M.M."/>
            <person name="Meyer S.E."/>
            <person name="Udall J.A."/>
            <person name="Elzinga D.E."/>
            <person name="Hermansen R.A."/>
            <person name="Bodily P.M."/>
            <person name="Hart A.A."/>
            <person name="Coleman C.E."/>
        </authorList>
    </citation>
    <scope>NUCLEOTIDE SEQUENCE [LARGE SCALE GENOMIC DNA]</scope>
    <source>
        <strain evidence="1 2">CCB06</strain>
        <tissue evidence="1">Mycelium</tissue>
    </source>
</reference>
<dbReference type="InterPro" id="IPR029063">
    <property type="entry name" value="SAM-dependent_MTases_sf"/>
</dbReference>
<keyword evidence="1" id="KW-0489">Methyltransferase</keyword>
<organism evidence="1 2">
    <name type="scientific">Pyrenophora seminiperda CCB06</name>
    <dbReference type="NCBI Taxonomy" id="1302712"/>
    <lineage>
        <taxon>Eukaryota</taxon>
        <taxon>Fungi</taxon>
        <taxon>Dikarya</taxon>
        <taxon>Ascomycota</taxon>
        <taxon>Pezizomycotina</taxon>
        <taxon>Dothideomycetes</taxon>
        <taxon>Pleosporomycetidae</taxon>
        <taxon>Pleosporales</taxon>
        <taxon>Pleosporineae</taxon>
        <taxon>Pleosporaceae</taxon>
        <taxon>Pyrenophora</taxon>
    </lineage>
</organism>
<dbReference type="AlphaFoldDB" id="A0A3M7LVG5"/>
<dbReference type="PANTHER" id="PTHR43591:SF105">
    <property type="entry name" value="METHYLTRANSFERASE DOMAIN-CONTAINING PROTEIN-RELATED"/>
    <property type="match status" value="1"/>
</dbReference>
<keyword evidence="1" id="KW-0808">Transferase</keyword>
<protein>
    <submittedName>
        <fullName evidence="1">Demethylmenaquinone methyltransferase</fullName>
    </submittedName>
</protein>
<dbReference type="GO" id="GO:0008168">
    <property type="term" value="F:methyltransferase activity"/>
    <property type="evidence" value="ECO:0007669"/>
    <property type="project" value="UniProtKB-KW"/>
</dbReference>
<dbReference type="EMBL" id="KE747806">
    <property type="protein sequence ID" value="RMZ66218.1"/>
    <property type="molecule type" value="Genomic_DNA"/>
</dbReference>
<gene>
    <name evidence="1" type="ORF">GMOD_00005301</name>
</gene>
<name>A0A3M7LVG5_9PLEO</name>
<dbReference type="Proteomes" id="UP000265663">
    <property type="component" value="Unassembled WGS sequence"/>
</dbReference>
<dbReference type="GO" id="GO:0032259">
    <property type="term" value="P:methylation"/>
    <property type="evidence" value="ECO:0007669"/>
    <property type="project" value="UniProtKB-KW"/>
</dbReference>
<dbReference type="PANTHER" id="PTHR43591">
    <property type="entry name" value="METHYLTRANSFERASE"/>
    <property type="match status" value="1"/>
</dbReference>
<keyword evidence="2" id="KW-1185">Reference proteome</keyword>
<evidence type="ECO:0000313" key="2">
    <source>
        <dbReference type="Proteomes" id="UP000265663"/>
    </source>
</evidence>
<accession>A0A3M7LVG5</accession>
<evidence type="ECO:0000313" key="1">
    <source>
        <dbReference type="EMBL" id="RMZ66218.1"/>
    </source>
</evidence>